<feature type="compositionally biased region" description="Polar residues" evidence="1">
    <location>
        <begin position="525"/>
        <end position="537"/>
    </location>
</feature>
<dbReference type="OrthoDB" id="2436511at2759"/>
<reference evidence="2" key="1">
    <citation type="submission" date="2021-11" db="EMBL/GenBank/DDBJ databases">
        <authorList>
            <person name="Herlambang A."/>
            <person name="Guo Y."/>
            <person name="Takashima Y."/>
            <person name="Nishizawa T."/>
        </authorList>
    </citation>
    <scope>NUCLEOTIDE SEQUENCE</scope>
    <source>
        <strain evidence="2">E1425</strain>
    </source>
</reference>
<evidence type="ECO:0008006" key="4">
    <source>
        <dbReference type="Google" id="ProtNLM"/>
    </source>
</evidence>
<dbReference type="EMBL" id="BQFW01000011">
    <property type="protein sequence ID" value="GJJ75661.1"/>
    <property type="molecule type" value="Genomic_DNA"/>
</dbReference>
<feature type="compositionally biased region" description="Low complexity" evidence="1">
    <location>
        <begin position="938"/>
        <end position="955"/>
    </location>
</feature>
<keyword evidence="3" id="KW-1185">Reference proteome</keyword>
<feature type="compositionally biased region" description="Gly residues" evidence="1">
    <location>
        <begin position="493"/>
        <end position="505"/>
    </location>
</feature>
<name>A0A9P3HFJ1_9FUNG</name>
<feature type="region of interest" description="Disordered" evidence="1">
    <location>
        <begin position="919"/>
        <end position="960"/>
    </location>
</feature>
<feature type="compositionally biased region" description="Polar residues" evidence="1">
    <location>
        <begin position="329"/>
        <end position="340"/>
    </location>
</feature>
<feature type="region of interest" description="Disordered" evidence="1">
    <location>
        <begin position="468"/>
        <end position="571"/>
    </location>
</feature>
<feature type="compositionally biased region" description="Basic and acidic residues" evidence="1">
    <location>
        <begin position="222"/>
        <end position="239"/>
    </location>
</feature>
<feature type="region of interest" description="Disordered" evidence="1">
    <location>
        <begin position="611"/>
        <end position="700"/>
    </location>
</feature>
<protein>
    <recommendedName>
        <fullName evidence="4">Arrestin-like N-terminal domain-containing protein</fullName>
    </recommendedName>
</protein>
<feature type="region of interest" description="Disordered" evidence="1">
    <location>
        <begin position="312"/>
        <end position="401"/>
    </location>
</feature>
<feature type="compositionally biased region" description="Low complexity" evidence="1">
    <location>
        <begin position="655"/>
        <end position="696"/>
    </location>
</feature>
<feature type="compositionally biased region" description="Low complexity" evidence="1">
    <location>
        <begin position="314"/>
        <end position="328"/>
    </location>
</feature>
<feature type="region of interest" description="Disordered" evidence="1">
    <location>
        <begin position="210"/>
        <end position="285"/>
    </location>
</feature>
<gene>
    <name evidence="2" type="ORF">EMPS_08019</name>
</gene>
<dbReference type="Proteomes" id="UP000827284">
    <property type="component" value="Unassembled WGS sequence"/>
</dbReference>
<proteinExistence type="predicted"/>
<evidence type="ECO:0000256" key="1">
    <source>
        <dbReference type="SAM" id="MobiDB-lite"/>
    </source>
</evidence>
<feature type="compositionally biased region" description="Pro residues" evidence="1">
    <location>
        <begin position="245"/>
        <end position="265"/>
    </location>
</feature>
<dbReference type="AlphaFoldDB" id="A0A9P3HFJ1"/>
<sequence length="989" mass="105155">MAPISGKEKSLSIHIDTPHVGPNGMPLIYGSTPEKAGSFKGVVRFASNYDCKGRDIVILYEGKAVAQWTALENKKTVNHHTEEVFARQLWYFPLVHTKRSTVAAGVYEKEFQVVFDNPSDANAVSIGAGAGLAPLPRSTVSAVTLLPSSSYGAHARVKYTIRAILRRPFPSVTDVETSQEVWVLHSCLTSPMTVRSLAFSPSFVEITTGNKVGSPLAPVTGRSDRQEERKDRTSAERATDSSSLPPLPPSSSSPPPPRSPSPPPEHQTSGHSSLPSPDSQSRSLLSLSTPSKVLKSAISFLPSIDLSRTRQFLSSPSSSSTPSTPPSSQTADPSCTSAASQDAGIVPNATPAIPGRTADPSTTALSSILPSPKSHRGSGKKSAQHDPKPVWKQQQQQQHAPEQELIEYTGVWEPFQIPYNCSIPSETVHLGQLVPLSIQFGPLPHRPTPAMTPALVSSTSIFHTVIPLSRGSLGSGSGSGSDPALKKRMGPQRGAGSGRKTGTGGRIQKRTSHGRTPTPGRGNEDNQGFSKSTTGSRSRPEVLVNGVRVDPGNDMDKDDDEDDSDRNNGTVLELCEEEPPRFVVKKGILKVMEHTVLREVTVMPGTTAGSTIAAFSPTPPTSTGHRQGASLGHRQSRSSMYQEQLYSTSHPALDTLSNATTPSSSPSLASLSPPWSPSTLLAASGTATTTTAAAASHRPPTISEKSKNFFFKRRSLDQPMVVDSVHFPTASTLNNSGSISVHGNNSSNSNSNCNSSGNGNGNGSSKSTKVISTIEAKFKTEVKVISLTSALRERELHYQEWLAAQSDSSMDDSNEEEGNNDNDGDDEKEISGKRPNRSRGSTSRGSTSSGSSDGSLEDKDASDFSLENEQGIWRTTVWVQLPDASELATCTETKHILRTHTLQLILLCGVLGLPTQANSTRPGSGGGTNTGRRPLFGSTSSSSSSPSIPPRSVQSIGYASSTMPSANKEFRLEMDLHVTGPLAPKESSR</sequence>
<evidence type="ECO:0000313" key="3">
    <source>
        <dbReference type="Proteomes" id="UP000827284"/>
    </source>
</evidence>
<comment type="caution">
    <text evidence="2">The sequence shown here is derived from an EMBL/GenBank/DDBJ whole genome shotgun (WGS) entry which is preliminary data.</text>
</comment>
<dbReference type="InterPro" id="IPR014752">
    <property type="entry name" value="Arrestin-like_C"/>
</dbReference>
<feature type="compositionally biased region" description="Low complexity" evidence="1">
    <location>
        <begin position="269"/>
        <end position="285"/>
    </location>
</feature>
<feature type="compositionally biased region" description="Acidic residues" evidence="1">
    <location>
        <begin position="809"/>
        <end position="828"/>
    </location>
</feature>
<dbReference type="Gene3D" id="2.60.40.640">
    <property type="match status" value="1"/>
</dbReference>
<feature type="region of interest" description="Disordered" evidence="1">
    <location>
        <begin position="734"/>
        <end position="767"/>
    </location>
</feature>
<feature type="compositionally biased region" description="Polar residues" evidence="1">
    <location>
        <begin position="637"/>
        <end position="650"/>
    </location>
</feature>
<feature type="region of interest" description="Disordered" evidence="1">
    <location>
        <begin position="804"/>
        <end position="863"/>
    </location>
</feature>
<accession>A0A9P3HFJ1</accession>
<feature type="compositionally biased region" description="Low complexity" evidence="1">
    <location>
        <begin position="838"/>
        <end position="854"/>
    </location>
</feature>
<reference evidence="2" key="2">
    <citation type="journal article" date="2022" name="Microbiol. Resour. Announc.">
        <title>Whole-Genome Sequence of Entomortierella parvispora E1425, a Mucoromycotan Fungus Associated with Burkholderiaceae-Related Endosymbiotic Bacteria.</title>
        <authorList>
            <person name="Herlambang A."/>
            <person name="Guo Y."/>
            <person name="Takashima Y."/>
            <person name="Narisawa K."/>
            <person name="Ohta H."/>
            <person name="Nishizawa T."/>
        </authorList>
    </citation>
    <scope>NUCLEOTIDE SEQUENCE</scope>
    <source>
        <strain evidence="2">E1425</strain>
    </source>
</reference>
<evidence type="ECO:0000313" key="2">
    <source>
        <dbReference type="EMBL" id="GJJ75661.1"/>
    </source>
</evidence>
<feature type="compositionally biased region" description="Low complexity" evidence="1">
    <location>
        <begin position="734"/>
        <end position="757"/>
    </location>
</feature>
<organism evidence="2 3">
    <name type="scientific">Entomortierella parvispora</name>
    <dbReference type="NCBI Taxonomy" id="205924"/>
    <lineage>
        <taxon>Eukaryota</taxon>
        <taxon>Fungi</taxon>
        <taxon>Fungi incertae sedis</taxon>
        <taxon>Mucoromycota</taxon>
        <taxon>Mortierellomycotina</taxon>
        <taxon>Mortierellomycetes</taxon>
        <taxon>Mortierellales</taxon>
        <taxon>Mortierellaceae</taxon>
        <taxon>Entomortierella</taxon>
    </lineage>
</organism>
<feature type="compositionally biased region" description="Polar residues" evidence="1">
    <location>
        <begin position="359"/>
        <end position="369"/>
    </location>
</feature>